<proteinExistence type="predicted"/>
<comment type="caution">
    <text evidence="4">The sequence shown here is derived from an EMBL/GenBank/DDBJ whole genome shotgun (WGS) entry which is preliminary data.</text>
</comment>
<evidence type="ECO:0000256" key="1">
    <source>
        <dbReference type="SAM" id="MobiDB-lite"/>
    </source>
</evidence>
<reference evidence="4" key="2">
    <citation type="journal article" date="2020" name="Environ. Microbiol.">
        <title>The novel and transferable erm(51) gene confers Macrolides, Lincosamides, and Streptogramins B (MLSB) resistance to clonal Rhodococcus equi in the environment.</title>
        <authorList>
            <person name="Huber L."/>
            <person name="Giguere S."/>
            <person name="Slovis N.M."/>
            <person name="Alvarez-Narvaez S."/>
            <person name="Hart K.A."/>
            <person name="Greiter M."/>
            <person name="Morris E.R.A."/>
            <person name="Cohen N.D."/>
        </authorList>
    </citation>
    <scope>NUCLEOTIDE SEQUENCE</scope>
    <source>
        <strain evidence="4">Lh_116_1</strain>
        <strain evidence="5">Lh_16_1</strain>
    </source>
</reference>
<protein>
    <submittedName>
        <fullName evidence="4">ParB N-terminal domain-containing protein</fullName>
    </submittedName>
</protein>
<dbReference type="Gene3D" id="3.90.1530.10">
    <property type="entry name" value="Conserved hypothetical protein from pyrococcus furiosus pfu- 392566-001, ParB domain"/>
    <property type="match status" value="1"/>
</dbReference>
<dbReference type="AlphaFoldDB" id="A0A9Q5F3B7"/>
<evidence type="ECO:0000313" key="4">
    <source>
        <dbReference type="EMBL" id="NKT81887.1"/>
    </source>
</evidence>
<evidence type="ECO:0000313" key="3">
    <source>
        <dbReference type="EMBL" id="MBM4568851.1"/>
    </source>
</evidence>
<dbReference type="EMBL" id="WVDC01000017">
    <property type="protein sequence ID" value="NKW44200.1"/>
    <property type="molecule type" value="Genomic_DNA"/>
</dbReference>
<organism evidence="4 6">
    <name type="scientific">Rhodococcus hoagii</name>
    <name type="common">Corynebacterium equii</name>
    <dbReference type="NCBI Taxonomy" id="43767"/>
    <lineage>
        <taxon>Bacteria</taxon>
        <taxon>Bacillati</taxon>
        <taxon>Actinomycetota</taxon>
        <taxon>Actinomycetes</taxon>
        <taxon>Mycobacteriales</taxon>
        <taxon>Nocardiaceae</taxon>
        <taxon>Prescottella</taxon>
    </lineage>
</organism>
<evidence type="ECO:0000259" key="2">
    <source>
        <dbReference type="SMART" id="SM00470"/>
    </source>
</evidence>
<dbReference type="Proteomes" id="UP000608063">
    <property type="component" value="Unassembled WGS sequence"/>
</dbReference>
<dbReference type="SMART" id="SM00470">
    <property type="entry name" value="ParB"/>
    <property type="match status" value="1"/>
</dbReference>
<dbReference type="EMBL" id="WUXR01000025">
    <property type="protein sequence ID" value="MBM4568851.1"/>
    <property type="molecule type" value="Genomic_DNA"/>
</dbReference>
<reference evidence="3" key="1">
    <citation type="submission" date="2019-11" db="EMBL/GenBank/DDBJ databases">
        <title>Spread of Macrolides and rifampicin resistant Rhodococcus equi in clinical isolates in the USA.</title>
        <authorList>
            <person name="Alvarez-Narvaez S."/>
            <person name="Huber L."/>
            <person name="Cohen N.D."/>
            <person name="Slovis N."/>
            <person name="Greiter M."/>
            <person name="Giguere S."/>
            <person name="Hart K."/>
        </authorList>
    </citation>
    <scope>NUCLEOTIDE SEQUENCE</scope>
    <source>
        <strain evidence="3">Lh_17</strain>
    </source>
</reference>
<dbReference type="SUPFAM" id="SSF110849">
    <property type="entry name" value="ParB/Sulfiredoxin"/>
    <property type="match status" value="1"/>
</dbReference>
<dbReference type="GO" id="GO:0007059">
    <property type="term" value="P:chromosome segregation"/>
    <property type="evidence" value="ECO:0007669"/>
    <property type="project" value="TreeGrafter"/>
</dbReference>
<dbReference type="InterPro" id="IPR036086">
    <property type="entry name" value="ParB/Sulfiredoxin_sf"/>
</dbReference>
<dbReference type="PANTHER" id="PTHR33375:SF1">
    <property type="entry name" value="CHROMOSOME-PARTITIONING PROTEIN PARB-RELATED"/>
    <property type="match status" value="1"/>
</dbReference>
<feature type="region of interest" description="Disordered" evidence="1">
    <location>
        <begin position="325"/>
        <end position="347"/>
    </location>
</feature>
<dbReference type="Proteomes" id="UP000808906">
    <property type="component" value="Unassembled WGS sequence"/>
</dbReference>
<dbReference type="GO" id="GO:0005694">
    <property type="term" value="C:chromosome"/>
    <property type="evidence" value="ECO:0007669"/>
    <property type="project" value="TreeGrafter"/>
</dbReference>
<dbReference type="RefSeq" id="WP_202979231.1">
    <property type="nucleotide sequence ID" value="NZ_CP095479.1"/>
</dbReference>
<sequence>MTNTESLELVTVDPTTLLVDTNIRADLRLTKGFLQSIAEHGVMTPPTAVRTADGQLRVRTGHRRTAAAVHNGLAAIPVLVIGDEATDDAATLDRLATQWAENEHRTGLDHADKVDTVEQMSLLGVPAGQIAKRLKTTRREVAAAVAVAQNDTARSHLAERDLTLDEAAAFAEFSDDPDAIASLEHAIDTGRLAHVAQSLRDRRAEHAAALEAGSAYAAEGITIYTEHPAYGTGPRALHSLVDADGNEATRETVPTEHLAAYMQGRVAYLDKETGDEIDEDTIDFTAGPDDEPDEGLRHPDTVDINHDGYRPVWYCTDPTAAGLRDRYGRNTNTATADDSDTGKADRAAERRAVIDNNKAWTSAETVRRAWLTDLAARKGAPKGAATFIANSLAARARLFDAYHVHQTRNEILGTTNATDITALIGKASEARAQLLALVQVLAAHEAATGKNDWRTINTDTVTYLRYLESLGYTLSEIELRACGEEVLTD</sequence>
<evidence type="ECO:0000313" key="5">
    <source>
        <dbReference type="EMBL" id="NKW44200.1"/>
    </source>
</evidence>
<accession>A0A9Q5F3B7</accession>
<dbReference type="EMBL" id="WVBC01000044">
    <property type="protein sequence ID" value="NKT81887.1"/>
    <property type="molecule type" value="Genomic_DNA"/>
</dbReference>
<name>A0A9Q5F3B7_RHOHA</name>
<dbReference type="InterPro" id="IPR003115">
    <property type="entry name" value="ParB_N"/>
</dbReference>
<evidence type="ECO:0000313" key="6">
    <source>
        <dbReference type="Proteomes" id="UP000603463"/>
    </source>
</evidence>
<dbReference type="Proteomes" id="UP000603463">
    <property type="component" value="Unassembled WGS sequence"/>
</dbReference>
<dbReference type="PANTHER" id="PTHR33375">
    <property type="entry name" value="CHROMOSOME-PARTITIONING PROTEIN PARB-RELATED"/>
    <property type="match status" value="1"/>
</dbReference>
<feature type="domain" description="ParB-like N-terminal" evidence="2">
    <location>
        <begin position="10"/>
        <end position="98"/>
    </location>
</feature>
<dbReference type="SUPFAM" id="SSF109709">
    <property type="entry name" value="KorB DNA-binding domain-like"/>
    <property type="match status" value="1"/>
</dbReference>
<gene>
    <name evidence="3" type="ORF">GS441_26615</name>
    <name evidence="4" type="ORF">GS882_28095</name>
    <name evidence="5" type="ORF">GS947_22205</name>
</gene>
<dbReference type="InterPro" id="IPR050336">
    <property type="entry name" value="Chromosome_partition/occlusion"/>
</dbReference>